<sequence length="394" mass="45127">MKKLSVVVYLFCLTQFVAGQNAIDVKKQFTLAAQQYELLLKSHPDITKFPQSSNADGSPRDMASSWWCSGFFGGSLWYLYEYTKDPKWKDAAHKWSMAVEKEKNNTTTHDLGFMLYCPFGNGYRLTKNETYKDIMLTGAKSLATRFHPEYGVIKSWEKFANYDYPVIIDNMMNLEFLFWAAKESGNKEFYNICLSHADSTIKNHYRKDNSSYHVVCYDKGGKVLAKKTAQGYADESAWGRGQSWGLYGYVVMYRETKNPVYLKEAENIADFILNHPNLPKDKVPYWDYNAPNIPNEERDASAAAIASSALFELAEYSKKGDTYVKNAIEMLKSLSSPAYLAPIGKNNNFILMHSVGHKPQHSEVDVPLVYADYYYLEGLLRYNAWLQKKKGKKS</sequence>
<dbReference type="InterPro" id="IPR012341">
    <property type="entry name" value="6hp_glycosidase-like_sf"/>
</dbReference>
<dbReference type="InterPro" id="IPR052369">
    <property type="entry name" value="UG_Glycosaminoglycan_Hydrolase"/>
</dbReference>
<evidence type="ECO:0000313" key="6">
    <source>
        <dbReference type="Proteomes" id="UP001232063"/>
    </source>
</evidence>
<gene>
    <name evidence="5" type="ORF">QNI22_01185</name>
</gene>
<evidence type="ECO:0000256" key="3">
    <source>
        <dbReference type="PIRSR" id="PIRSR610905-1"/>
    </source>
</evidence>
<reference evidence="5" key="1">
    <citation type="submission" date="2023-05" db="EMBL/GenBank/DDBJ databases">
        <authorList>
            <person name="Zhang X."/>
        </authorList>
    </citation>
    <scope>NUCLEOTIDE SEQUENCE</scope>
    <source>
        <strain evidence="5">BD1B2-1</strain>
    </source>
</reference>
<dbReference type="AlphaFoldDB" id="A0AAE3R034"/>
<dbReference type="GO" id="GO:0052757">
    <property type="term" value="F:chondroitin hydrolase activity"/>
    <property type="evidence" value="ECO:0007669"/>
    <property type="project" value="TreeGrafter"/>
</dbReference>
<feature type="binding site" evidence="4">
    <location>
        <position position="240"/>
    </location>
    <ligand>
        <name>substrate</name>
    </ligand>
</feature>
<feature type="binding site" evidence="4">
    <location>
        <position position="110"/>
    </location>
    <ligand>
        <name>substrate</name>
    </ligand>
</feature>
<evidence type="ECO:0000313" key="5">
    <source>
        <dbReference type="EMBL" id="MDJ1499234.1"/>
    </source>
</evidence>
<feature type="binding site" evidence="4">
    <location>
        <position position="244"/>
    </location>
    <ligand>
        <name>substrate</name>
    </ligand>
</feature>
<keyword evidence="1 5" id="KW-0378">Hydrolase</keyword>
<proteinExistence type="inferred from homology"/>
<accession>A0AAE3R034</accession>
<protein>
    <submittedName>
        <fullName evidence="5">Glycoside hydrolase family 88 protein</fullName>
    </submittedName>
</protein>
<organism evidence="5 6">
    <name type="scientific">Xanthocytophaga agilis</name>
    <dbReference type="NCBI Taxonomy" id="3048010"/>
    <lineage>
        <taxon>Bacteria</taxon>
        <taxon>Pseudomonadati</taxon>
        <taxon>Bacteroidota</taxon>
        <taxon>Cytophagia</taxon>
        <taxon>Cytophagales</taxon>
        <taxon>Rhodocytophagaceae</taxon>
        <taxon>Xanthocytophaga</taxon>
    </lineage>
</organism>
<dbReference type="Pfam" id="PF07470">
    <property type="entry name" value="Glyco_hydro_88"/>
    <property type="match status" value="1"/>
</dbReference>
<comment type="caution">
    <text evidence="5">The sequence shown here is derived from an EMBL/GenBank/DDBJ whole genome shotgun (WGS) entry which is preliminary data.</text>
</comment>
<feature type="active site" description="Nucleophile" evidence="3">
    <location>
        <position position="110"/>
    </location>
</feature>
<feature type="binding site" evidence="4">
    <location>
        <position position="228"/>
    </location>
    <ligand>
        <name>substrate</name>
    </ligand>
</feature>
<dbReference type="EMBL" id="JASJOU010000001">
    <property type="protein sequence ID" value="MDJ1499234.1"/>
    <property type="molecule type" value="Genomic_DNA"/>
</dbReference>
<dbReference type="GO" id="GO:0000272">
    <property type="term" value="P:polysaccharide catabolic process"/>
    <property type="evidence" value="ECO:0007669"/>
    <property type="project" value="TreeGrafter"/>
</dbReference>
<name>A0AAE3R034_9BACT</name>
<evidence type="ECO:0000256" key="2">
    <source>
        <dbReference type="ARBA" id="ARBA00038358"/>
    </source>
</evidence>
<dbReference type="PANTHER" id="PTHR36845">
    <property type="entry name" value="HYDROLASE, PUTATIVE (AFU_ORTHOLOGUE AFUA_7G05090)-RELATED"/>
    <property type="match status" value="1"/>
</dbReference>
<feature type="active site" description="Proton donor" evidence="3">
    <location>
        <position position="169"/>
    </location>
</feature>
<evidence type="ECO:0000256" key="4">
    <source>
        <dbReference type="PIRSR" id="PIRSR610905-2"/>
    </source>
</evidence>
<comment type="similarity">
    <text evidence="2">Belongs to the glycosyl hydrolase 88 family.</text>
</comment>
<dbReference type="InterPro" id="IPR008928">
    <property type="entry name" value="6-hairpin_glycosidase_sf"/>
</dbReference>
<dbReference type="Proteomes" id="UP001232063">
    <property type="component" value="Unassembled WGS sequence"/>
</dbReference>
<keyword evidence="6" id="KW-1185">Reference proteome</keyword>
<dbReference type="SUPFAM" id="SSF48208">
    <property type="entry name" value="Six-hairpin glycosidases"/>
    <property type="match status" value="1"/>
</dbReference>
<dbReference type="InterPro" id="IPR010905">
    <property type="entry name" value="Glyco_hydro_88"/>
</dbReference>
<evidence type="ECO:0000256" key="1">
    <source>
        <dbReference type="ARBA" id="ARBA00022801"/>
    </source>
</evidence>
<dbReference type="RefSeq" id="WP_314508771.1">
    <property type="nucleotide sequence ID" value="NZ_JASJOU010000001.1"/>
</dbReference>
<dbReference type="PANTHER" id="PTHR36845:SF1">
    <property type="entry name" value="HYDROLASE, PUTATIVE (AFU_ORTHOLOGUE AFUA_7G05090)-RELATED"/>
    <property type="match status" value="1"/>
</dbReference>
<dbReference type="Gene3D" id="1.50.10.10">
    <property type="match status" value="1"/>
</dbReference>
<feature type="binding site" evidence="4">
    <location>
        <position position="169"/>
    </location>
    <ligand>
        <name>substrate</name>
    </ligand>
</feature>